<feature type="signal peptide" evidence="2">
    <location>
        <begin position="1"/>
        <end position="32"/>
    </location>
</feature>
<reference evidence="3 4" key="1">
    <citation type="journal article" date="2019" name="Int. J. Syst. Evol. Microbiol.">
        <title>The Global Catalogue of Microorganisms (GCM) 10K type strain sequencing project: providing services to taxonomists for standard genome sequencing and annotation.</title>
        <authorList>
            <consortium name="The Broad Institute Genomics Platform"/>
            <consortium name="The Broad Institute Genome Sequencing Center for Infectious Disease"/>
            <person name="Wu L."/>
            <person name="Ma J."/>
        </authorList>
    </citation>
    <scope>NUCLEOTIDE SEQUENCE [LARGE SCALE GENOMIC DNA]</scope>
    <source>
        <strain evidence="3 4">JCM 15421</strain>
    </source>
</reference>
<dbReference type="SUPFAM" id="SSF57987">
    <property type="entry name" value="Inovirus (filamentous phage) major coat protein"/>
    <property type="match status" value="1"/>
</dbReference>
<sequence>MFRSFVRKLAAASFAVLGAVAGTSMLVSKAQAAGGLSDGVVATITSTQADIVTIGVAILALMVLVASIAWIKRAFSK</sequence>
<accession>A0ABN1IDT6</accession>
<dbReference type="Proteomes" id="UP001501523">
    <property type="component" value="Unassembled WGS sequence"/>
</dbReference>
<feature type="transmembrane region" description="Helical" evidence="1">
    <location>
        <begin position="51"/>
        <end position="71"/>
    </location>
</feature>
<dbReference type="RefSeq" id="WP_343787789.1">
    <property type="nucleotide sequence ID" value="NZ_BAAAEU010000004.1"/>
</dbReference>
<evidence type="ECO:0000313" key="3">
    <source>
        <dbReference type="EMBL" id="GAA0709464.1"/>
    </source>
</evidence>
<protein>
    <recommendedName>
        <fullName evidence="5">Methyltransferase</fullName>
    </recommendedName>
</protein>
<gene>
    <name evidence="3" type="ORF">GCM10009105_09960</name>
</gene>
<keyword evidence="2" id="KW-0732">Signal</keyword>
<proteinExistence type="predicted"/>
<dbReference type="Gene3D" id="1.20.5.440">
    <property type="entry name" value="ATP synthase delta/epsilon subunit, C-terminal domain"/>
    <property type="match status" value="1"/>
</dbReference>
<comment type="caution">
    <text evidence="3">The sequence shown here is derived from an EMBL/GenBank/DDBJ whole genome shotgun (WGS) entry which is preliminary data.</text>
</comment>
<evidence type="ECO:0000256" key="2">
    <source>
        <dbReference type="SAM" id="SignalP"/>
    </source>
</evidence>
<name>A0ABN1IDT6_9GAMM</name>
<evidence type="ECO:0008006" key="5">
    <source>
        <dbReference type="Google" id="ProtNLM"/>
    </source>
</evidence>
<keyword evidence="1" id="KW-0472">Membrane</keyword>
<keyword evidence="4" id="KW-1185">Reference proteome</keyword>
<dbReference type="EMBL" id="BAAAEU010000004">
    <property type="protein sequence ID" value="GAA0709464.1"/>
    <property type="molecule type" value="Genomic_DNA"/>
</dbReference>
<organism evidence="3 4">
    <name type="scientific">Dokdonella soli</name>
    <dbReference type="NCBI Taxonomy" id="529810"/>
    <lineage>
        <taxon>Bacteria</taxon>
        <taxon>Pseudomonadati</taxon>
        <taxon>Pseudomonadota</taxon>
        <taxon>Gammaproteobacteria</taxon>
        <taxon>Lysobacterales</taxon>
        <taxon>Rhodanobacteraceae</taxon>
        <taxon>Dokdonella</taxon>
    </lineage>
</organism>
<dbReference type="Pfam" id="PF05356">
    <property type="entry name" value="Phage_Coat_B"/>
    <property type="match status" value="1"/>
</dbReference>
<evidence type="ECO:0000313" key="4">
    <source>
        <dbReference type="Proteomes" id="UP001501523"/>
    </source>
</evidence>
<keyword evidence="1" id="KW-0812">Transmembrane</keyword>
<dbReference type="InterPro" id="IPR008020">
    <property type="entry name" value="G8P"/>
</dbReference>
<keyword evidence="1" id="KW-1133">Transmembrane helix</keyword>
<evidence type="ECO:0000256" key="1">
    <source>
        <dbReference type="SAM" id="Phobius"/>
    </source>
</evidence>
<feature type="chain" id="PRO_5045863608" description="Methyltransferase" evidence="2">
    <location>
        <begin position="33"/>
        <end position="77"/>
    </location>
</feature>